<protein>
    <recommendedName>
        <fullName evidence="3">EthD domain-containing protein</fullName>
    </recommendedName>
</protein>
<evidence type="ECO:0008006" key="3">
    <source>
        <dbReference type="Google" id="ProtNLM"/>
    </source>
</evidence>
<gene>
    <name evidence="1" type="ORF">HEQ75_07060</name>
</gene>
<name>A0ABX1E0D9_9PROT</name>
<sequence length="232" mass="24521">MQRAIVYIVELGLPAEALAGFTRWYAGAHAPHLFQGGFTSCASYLAVSGGLSVVDIYQAPGWSVFESPAFARYRRLAAADAHRPPVLAEVANPRTVYHHHHHPAGPAPDAETDAAAPLDADWVLLWRLPAAAEAAAAAWLSAGGAEALRGLGAQGIRLLHRGRDTPTGTTDRPPLALLTEWATRPPEDAALATLPEALRTPAAADGFCGLRLYPWPNAPEALAERARLVPGG</sequence>
<accession>A0ABX1E0D9</accession>
<dbReference type="Proteomes" id="UP000787635">
    <property type="component" value="Unassembled WGS sequence"/>
</dbReference>
<reference evidence="1 2" key="1">
    <citation type="submission" date="2020-03" db="EMBL/GenBank/DDBJ databases">
        <title>Roseomonas selenitidurans sp. nov. isolated from urban soil.</title>
        <authorList>
            <person name="Liu H."/>
        </authorList>
    </citation>
    <scope>NUCLEOTIDE SEQUENCE [LARGE SCALE GENOMIC DNA]</scope>
    <source>
        <strain evidence="1 2">BU-1</strain>
    </source>
</reference>
<keyword evidence="2" id="KW-1185">Reference proteome</keyword>
<evidence type="ECO:0000313" key="1">
    <source>
        <dbReference type="EMBL" id="NKC30616.1"/>
    </source>
</evidence>
<evidence type="ECO:0000313" key="2">
    <source>
        <dbReference type="Proteomes" id="UP000787635"/>
    </source>
</evidence>
<dbReference type="RefSeq" id="WP_168028675.1">
    <property type="nucleotide sequence ID" value="NZ_JAAVNE010000008.1"/>
</dbReference>
<comment type="caution">
    <text evidence="1">The sequence shown here is derived from an EMBL/GenBank/DDBJ whole genome shotgun (WGS) entry which is preliminary data.</text>
</comment>
<proteinExistence type="predicted"/>
<dbReference type="EMBL" id="JAAVNE010000008">
    <property type="protein sequence ID" value="NKC30616.1"/>
    <property type="molecule type" value="Genomic_DNA"/>
</dbReference>
<organism evidence="1 2">
    <name type="scientific">Falsiroseomonas selenitidurans</name>
    <dbReference type="NCBI Taxonomy" id="2716335"/>
    <lineage>
        <taxon>Bacteria</taxon>
        <taxon>Pseudomonadati</taxon>
        <taxon>Pseudomonadota</taxon>
        <taxon>Alphaproteobacteria</taxon>
        <taxon>Acetobacterales</taxon>
        <taxon>Roseomonadaceae</taxon>
        <taxon>Falsiroseomonas</taxon>
    </lineage>
</organism>